<proteinExistence type="predicted"/>
<organism evidence="2 3">
    <name type="scientific">Enorma phocaeensis</name>
    <dbReference type="NCBI Taxonomy" id="1871019"/>
    <lineage>
        <taxon>Bacteria</taxon>
        <taxon>Bacillati</taxon>
        <taxon>Actinomycetota</taxon>
        <taxon>Coriobacteriia</taxon>
        <taxon>Coriobacteriales</taxon>
        <taxon>Coriobacteriaceae</taxon>
        <taxon>Enorma</taxon>
    </lineage>
</organism>
<feature type="domain" description="SLH" evidence="1">
    <location>
        <begin position="878"/>
        <end position="938"/>
    </location>
</feature>
<evidence type="ECO:0000313" key="2">
    <source>
        <dbReference type="EMBL" id="MDM8275794.1"/>
    </source>
</evidence>
<dbReference type="Proteomes" id="UP001529421">
    <property type="component" value="Unassembled WGS sequence"/>
</dbReference>
<dbReference type="SUPFAM" id="SSF51126">
    <property type="entry name" value="Pectin lyase-like"/>
    <property type="match status" value="1"/>
</dbReference>
<dbReference type="InterPro" id="IPR044060">
    <property type="entry name" value="Bacterial_rp_domain"/>
</dbReference>
<dbReference type="EMBL" id="JAUDDZ010000022">
    <property type="protein sequence ID" value="MDM8275794.1"/>
    <property type="molecule type" value="Genomic_DNA"/>
</dbReference>
<evidence type="ECO:0000259" key="1">
    <source>
        <dbReference type="PROSITE" id="PS51272"/>
    </source>
</evidence>
<accession>A0ABT7VBN2</accession>
<dbReference type="InterPro" id="IPR011050">
    <property type="entry name" value="Pectin_lyase_fold/virulence"/>
</dbReference>
<dbReference type="PROSITE" id="PS51272">
    <property type="entry name" value="SLH"/>
    <property type="match status" value="3"/>
</dbReference>
<dbReference type="InterPro" id="IPR001119">
    <property type="entry name" value="SLH_dom"/>
</dbReference>
<comment type="caution">
    <text evidence="2">The sequence shown here is derived from an EMBL/GenBank/DDBJ whole genome shotgun (WGS) entry which is preliminary data.</text>
</comment>
<protein>
    <submittedName>
        <fullName evidence="2">S-layer homology domain-containing protein</fullName>
    </submittedName>
</protein>
<feature type="domain" description="SLH" evidence="1">
    <location>
        <begin position="939"/>
        <end position="1001"/>
    </location>
</feature>
<gene>
    <name evidence="2" type="ORF">QUW28_09880</name>
</gene>
<feature type="domain" description="SLH" evidence="1">
    <location>
        <begin position="1004"/>
        <end position="1063"/>
    </location>
</feature>
<dbReference type="Pfam" id="PF18998">
    <property type="entry name" value="Flg_new_2"/>
    <property type="match status" value="1"/>
</dbReference>
<keyword evidence="3" id="KW-1185">Reference proteome</keyword>
<evidence type="ECO:0000313" key="3">
    <source>
        <dbReference type="Proteomes" id="UP001529421"/>
    </source>
</evidence>
<dbReference type="Pfam" id="PF00395">
    <property type="entry name" value="SLH"/>
    <property type="match status" value="3"/>
</dbReference>
<sequence length="1063" mass="108336">MDRKTRRPWSVSGGAIRACLALMLALGFIPAVPVAYATESVSAEAVFSDEEVSTPASTPESSNVVELGEGTTRLGLRNKLQAANGGTVKLTADLTFTDSTSSIDLGPTANAVLDLNGHTINWGAAICNIKIGQGSKLTIIDSSETGNGAIVQMGTTAGTSVIECMGSLTIQGGSVLGPGCAIFGKTANANITIAGGSVSSTGTRDAAIKLFGGTATVSGAAHISGTLGIVLQNSDEDNTEQSAHAKLSVSGGVIEAQHFAISGNNQKSAQCSATITGGEISSSEEAAIYWPMEGQLTISSGSLSGASVIEAKMGNITISGGNLTARGSKSSSVMGGGSISDGSVVKIVGQSYGTASGQYIDNPDLTVMVEGGVLVSEHGNAVSVYNEGETGDTGVDGPACTVTVRDDASIVPASGCDAMRVVSTDGAFSFEGNKVTNGNTTVTNTALAQSAAKVSTLTTTDANGSDTKPTMTLCSGVESAVAEAYATGAAATGATVTLLKNDAGDISIPEGENVTIDFNSHTLVGTINNQGKLTFNGTGGFAGQVIGDQPSSSGSGTVAHYIAQVGGSFYTTLDGAVDAAEEGSTIVLLDDATVAPLTLDQSVTIDGQGHTVTMDANSTGGSFITVLSGNVAVKNATINASEASHGIQFYCAENGSLENVTITGGTGTSLMVNGSDVTVKNCSFGPEDGAWANIEFAMGGNVTAVPSLSVQGSSNYDSNLPFVYVDVHEGETLDRIRDNVAGLRGASASQVAEWLNDNKLEGVYLRVSADGAVSAPSPGEKPAPRPPVVVKPTFDISAAPAENGSIDISDSSAKEGETVTITVKPDEGFELDELTVLDEDGEAVAITENADGSYSFKMPKADVTVTASFACDGGELCPSHCFTDFDSTQWYHEAIDWAVTEGVLSGIGGTTLMMPDGDITRAQMAQVLWNIEGHPLATADDPFSDVSEGDWFYNSVSWAAQAGIFTGYDGIFDPDGKLTREQAAAVLMRWASVNGEDVSGRADLSTFPDADGVSDWAVESVQWAVDAGVISGIEHDDGTLTIAAQGTATRAQVAALMMRLLKA</sequence>
<reference evidence="2 3" key="2">
    <citation type="submission" date="2023-06" db="EMBL/GenBank/DDBJ databases">
        <authorList>
            <person name="Zeman M."/>
            <person name="Kubasova T."/>
            <person name="Jahodarova E."/>
            <person name="Nykrynova M."/>
            <person name="Rychlik I."/>
        </authorList>
    </citation>
    <scope>NUCLEOTIDE SEQUENCE [LARGE SCALE GENOMIC DNA]</scope>
    <source>
        <strain evidence="2 3">154_Feed</strain>
    </source>
</reference>
<name>A0ABT7VBN2_9ACTN</name>
<dbReference type="RefSeq" id="WP_289546069.1">
    <property type="nucleotide sequence ID" value="NZ_JAUDDZ010000022.1"/>
</dbReference>
<reference evidence="3" key="1">
    <citation type="submission" date="2023-06" db="EMBL/GenBank/DDBJ databases">
        <title>Identification and characterization of horizontal gene transfer across gut microbiota members of farm animals based on homology search.</title>
        <authorList>
            <person name="Zeman M."/>
            <person name="Kubasova T."/>
            <person name="Jahodarova E."/>
            <person name="Nykrynova M."/>
            <person name="Rychlik I."/>
        </authorList>
    </citation>
    <scope>NUCLEOTIDE SEQUENCE [LARGE SCALE GENOMIC DNA]</scope>
    <source>
        <strain evidence="3">154_Feed</strain>
    </source>
</reference>